<evidence type="ECO:0000313" key="3">
    <source>
        <dbReference type="EMBL" id="MEE6187668.1"/>
    </source>
</evidence>
<dbReference type="Proteomes" id="UP001357452">
    <property type="component" value="Unassembled WGS sequence"/>
</dbReference>
<comment type="caution">
    <text evidence="3">The sequence shown here is derived from an EMBL/GenBank/DDBJ whole genome shotgun (WGS) entry which is preliminary data.</text>
</comment>
<dbReference type="Pfam" id="PF02657">
    <property type="entry name" value="SufE"/>
    <property type="match status" value="1"/>
</dbReference>
<dbReference type="RefSeq" id="WP_330975076.1">
    <property type="nucleotide sequence ID" value="NZ_JAZGLY010000005.1"/>
</dbReference>
<evidence type="ECO:0000256" key="1">
    <source>
        <dbReference type="ARBA" id="ARBA00010282"/>
    </source>
</evidence>
<gene>
    <name evidence="3" type="ORF">V2H41_10330</name>
</gene>
<dbReference type="EMBL" id="JAZGLY010000005">
    <property type="protein sequence ID" value="MEE6187668.1"/>
    <property type="molecule type" value="Genomic_DNA"/>
</dbReference>
<dbReference type="SUPFAM" id="SSF82649">
    <property type="entry name" value="SufE/NifU"/>
    <property type="match status" value="1"/>
</dbReference>
<feature type="domain" description="Fe-S metabolism associated" evidence="2">
    <location>
        <begin position="18"/>
        <end position="133"/>
    </location>
</feature>
<dbReference type="PANTHER" id="PTHR43597">
    <property type="entry name" value="SULFUR ACCEPTOR PROTEIN CSDE"/>
    <property type="match status" value="1"/>
</dbReference>
<dbReference type="PANTHER" id="PTHR43597:SF5">
    <property type="entry name" value="SUFE-LIKE PROTEIN 2, CHLOROPLASTIC"/>
    <property type="match status" value="1"/>
</dbReference>
<organism evidence="3 4">
    <name type="scientific">Niabella digestorum</name>
    <dbReference type="NCBI Taxonomy" id="3117701"/>
    <lineage>
        <taxon>Bacteria</taxon>
        <taxon>Pseudomonadati</taxon>
        <taxon>Bacteroidota</taxon>
        <taxon>Chitinophagia</taxon>
        <taxon>Chitinophagales</taxon>
        <taxon>Chitinophagaceae</taxon>
        <taxon>Niabella</taxon>
    </lineage>
</organism>
<accession>A0ABU7RI59</accession>
<dbReference type="InterPro" id="IPR003808">
    <property type="entry name" value="Fe-S_metab-assoc_dom"/>
</dbReference>
<evidence type="ECO:0000313" key="4">
    <source>
        <dbReference type="Proteomes" id="UP001357452"/>
    </source>
</evidence>
<sequence length="146" mass="16917">MHLNKAQDIIIEEFEALFDNLKNKRQYFRYLADLGAQLPTDTSIRTDEKLIHLSKSRIWLDAECRDGKVYYSGDSDNSIMRGILFLFLKVFSGRTPQEIIDSDIYFTNEIELFENLSPERRKEVSSILVRIRSLAAGLQAHMLKSA</sequence>
<proteinExistence type="inferred from homology"/>
<evidence type="ECO:0000259" key="2">
    <source>
        <dbReference type="Pfam" id="PF02657"/>
    </source>
</evidence>
<dbReference type="Gene3D" id="3.90.1010.10">
    <property type="match status" value="1"/>
</dbReference>
<keyword evidence="4" id="KW-1185">Reference proteome</keyword>
<name>A0ABU7RI59_9BACT</name>
<reference evidence="3 4" key="1">
    <citation type="submission" date="2024-01" db="EMBL/GenBank/DDBJ databases">
        <title>Niabella digestum sp. nov., isolated from waste digestion system.</title>
        <authorList>
            <person name="Zhang L."/>
        </authorList>
    </citation>
    <scope>NUCLEOTIDE SEQUENCE [LARGE SCALE GENOMIC DNA]</scope>
    <source>
        <strain evidence="3 4">A18</strain>
    </source>
</reference>
<comment type="similarity">
    <text evidence="1">Belongs to the SufE family.</text>
</comment>
<protein>
    <submittedName>
        <fullName evidence="3">SufE family protein</fullName>
    </submittedName>
</protein>